<dbReference type="SUPFAM" id="SSF53187">
    <property type="entry name" value="Zn-dependent exopeptidases"/>
    <property type="match status" value="1"/>
</dbReference>
<comment type="caution">
    <text evidence="5">The sequence shown here is derived from an EMBL/GenBank/DDBJ whole genome shotgun (WGS) entry which is preliminary data.</text>
</comment>
<keyword evidence="2" id="KW-0479">Metal-binding</keyword>
<dbReference type="GO" id="GO:0008233">
    <property type="term" value="F:peptidase activity"/>
    <property type="evidence" value="ECO:0007669"/>
    <property type="project" value="UniProtKB-KW"/>
</dbReference>
<dbReference type="PANTHER" id="PTHR43270">
    <property type="entry name" value="BETA-ALA-HIS DIPEPTIDASE"/>
    <property type="match status" value="1"/>
</dbReference>
<gene>
    <name evidence="5" type="ORF">EDM56_24170</name>
</gene>
<protein>
    <submittedName>
        <fullName evidence="5">M20/M25/M40 family metallo-hydrolase</fullName>
    </submittedName>
</protein>
<dbReference type="PANTHER" id="PTHR43270:SF8">
    <property type="entry name" value="DI- AND TRIPEPTIDASE DUG2-RELATED"/>
    <property type="match status" value="1"/>
</dbReference>
<organism evidence="5 6">
    <name type="scientific">Brevibacillus fluminis</name>
    <dbReference type="NCBI Taxonomy" id="511487"/>
    <lineage>
        <taxon>Bacteria</taxon>
        <taxon>Bacillati</taxon>
        <taxon>Bacillota</taxon>
        <taxon>Bacilli</taxon>
        <taxon>Bacillales</taxon>
        <taxon>Paenibacillaceae</taxon>
        <taxon>Brevibacillus</taxon>
    </lineage>
</organism>
<evidence type="ECO:0000313" key="5">
    <source>
        <dbReference type="EMBL" id="RNB82417.1"/>
    </source>
</evidence>
<evidence type="ECO:0000313" key="6">
    <source>
        <dbReference type="Proteomes" id="UP000271031"/>
    </source>
</evidence>
<dbReference type="InterPro" id="IPR002933">
    <property type="entry name" value="Peptidase_M20"/>
</dbReference>
<dbReference type="EMBL" id="RHHQ01000020">
    <property type="protein sequence ID" value="RNB82417.1"/>
    <property type="molecule type" value="Genomic_DNA"/>
</dbReference>
<dbReference type="Gene3D" id="3.40.630.10">
    <property type="entry name" value="Zn peptidases"/>
    <property type="match status" value="1"/>
</dbReference>
<evidence type="ECO:0000256" key="3">
    <source>
        <dbReference type="ARBA" id="ARBA00022801"/>
    </source>
</evidence>
<dbReference type="InterPro" id="IPR051458">
    <property type="entry name" value="Cyt/Met_Dipeptidase"/>
</dbReference>
<dbReference type="Pfam" id="PF01546">
    <property type="entry name" value="Peptidase_M20"/>
    <property type="match status" value="1"/>
</dbReference>
<dbReference type="GO" id="GO:0006508">
    <property type="term" value="P:proteolysis"/>
    <property type="evidence" value="ECO:0007669"/>
    <property type="project" value="UniProtKB-KW"/>
</dbReference>
<feature type="domain" description="Peptidase M20 dimerisation" evidence="4">
    <location>
        <begin position="191"/>
        <end position="350"/>
    </location>
</feature>
<dbReference type="Gene3D" id="3.30.70.360">
    <property type="match status" value="1"/>
</dbReference>
<keyword evidence="6" id="KW-1185">Reference proteome</keyword>
<dbReference type="NCBIfam" id="NF006579">
    <property type="entry name" value="PRK09104.1"/>
    <property type="match status" value="1"/>
</dbReference>
<dbReference type="RefSeq" id="WP_122920495.1">
    <property type="nucleotide sequence ID" value="NZ_RHHQ01000020.1"/>
</dbReference>
<dbReference type="AlphaFoldDB" id="A0A3M8D4P3"/>
<dbReference type="InterPro" id="IPR011650">
    <property type="entry name" value="Peptidase_M20_dimer"/>
</dbReference>
<dbReference type="OrthoDB" id="9761532at2"/>
<dbReference type="NCBIfam" id="NF005034">
    <property type="entry name" value="PRK06446.1"/>
    <property type="match status" value="1"/>
</dbReference>
<proteinExistence type="predicted"/>
<accession>A0A3M8D4P3</accession>
<reference evidence="5 6" key="1">
    <citation type="submission" date="2018-10" db="EMBL/GenBank/DDBJ databases">
        <title>Phylogenomics of Brevibacillus.</title>
        <authorList>
            <person name="Dunlap C."/>
        </authorList>
    </citation>
    <scope>NUCLEOTIDE SEQUENCE [LARGE SCALE GENOMIC DNA]</scope>
    <source>
        <strain evidence="5 6">JCM 15716</strain>
    </source>
</reference>
<evidence type="ECO:0000256" key="2">
    <source>
        <dbReference type="ARBA" id="ARBA00022723"/>
    </source>
</evidence>
<dbReference type="Proteomes" id="UP000271031">
    <property type="component" value="Unassembled WGS sequence"/>
</dbReference>
<keyword evidence="3 5" id="KW-0378">Hydrolase</keyword>
<sequence>MEISVFKKMIEQRQASYVEQLFRVLRQTSISTLNIGIRECAEMLRELMEEVGLEARLLETDGHPVVYGERICDPQAFTLLIYGHYDVQPPDPVNEWLSPPFEPTIRDGRIYCRGVGDNKGQLMAQILAIKTYLDIAGELPINVKLILEGEEENGSPHLASFVESNKELLHCDLVYTADGPMHWGTPSVLLGVRGVLSVELIAKGADRDHHSGNYGNIAPNPAWKLIELLRTMRGEDGRVLIEGFYDHIVEPTELEKKLLGQLPFEPDQIREQVGAPNLALPLEGESFHRLTSMEPTFNICGFHSGYTGEGMKTIIPSAACVKMDMRLVIEQDPDDVFHKFCAHVQKHAADIEVKRLGGMLPSRTAADLNVVREIVGAVRCAFEQEPVILPSVGGSLPDYVWTKILGVPSVIVPYANTDEANHAPNENMKIDYFLKGIACTCEVIRKLGEFAANGTSAVSQSTAHH</sequence>
<evidence type="ECO:0000256" key="1">
    <source>
        <dbReference type="ARBA" id="ARBA00022670"/>
    </source>
</evidence>
<name>A0A3M8D4P3_9BACL</name>
<keyword evidence="1" id="KW-0645">Protease</keyword>
<dbReference type="Pfam" id="PF07687">
    <property type="entry name" value="M20_dimer"/>
    <property type="match status" value="1"/>
</dbReference>
<dbReference type="GO" id="GO:0046872">
    <property type="term" value="F:metal ion binding"/>
    <property type="evidence" value="ECO:0007669"/>
    <property type="project" value="UniProtKB-KW"/>
</dbReference>
<evidence type="ECO:0000259" key="4">
    <source>
        <dbReference type="Pfam" id="PF07687"/>
    </source>
</evidence>